<evidence type="ECO:0008006" key="3">
    <source>
        <dbReference type="Google" id="ProtNLM"/>
    </source>
</evidence>
<proteinExistence type="predicted"/>
<dbReference type="RefSeq" id="WP_131014690.1">
    <property type="nucleotide sequence ID" value="NZ_SIRE01000012.1"/>
</dbReference>
<name>A0A4Q9DRC1_9BACL</name>
<protein>
    <recommendedName>
        <fullName evidence="3">Formylmethanofuran dehydrogenase subunit E domain-containing protein</fullName>
    </recommendedName>
</protein>
<evidence type="ECO:0000313" key="1">
    <source>
        <dbReference type="EMBL" id="TBL77299.1"/>
    </source>
</evidence>
<reference evidence="1 2" key="1">
    <citation type="submission" date="2019-02" db="EMBL/GenBank/DDBJ databases">
        <title>Paenibacillus sp. nov., isolated from surface-sterilized tissue of Thalictrum simplex L.</title>
        <authorList>
            <person name="Tuo L."/>
        </authorList>
    </citation>
    <scope>NUCLEOTIDE SEQUENCE [LARGE SCALE GENOMIC DNA]</scope>
    <source>
        <strain evidence="1 2">N2SHLJ1</strain>
    </source>
</reference>
<dbReference type="OrthoDB" id="1680380at2"/>
<evidence type="ECO:0000313" key="2">
    <source>
        <dbReference type="Proteomes" id="UP000293142"/>
    </source>
</evidence>
<dbReference type="Proteomes" id="UP000293142">
    <property type="component" value="Unassembled WGS sequence"/>
</dbReference>
<accession>A0A4Q9DRC1</accession>
<sequence>MSVIRIMDGPDELHISFADIEKFHGRLALMAVAVAFRAQQAAFKELFGDQAPQRKDISIMSGHAGPGFRDSFEFVTRALTRGVYTVDVNYPKGQHDPYRPQSYAYVISSATAGSIEVTLKENFLPPVFYDYLKKSREGTMTDADNEEFRNLKISLSKHALALPQDELLEVRRIS</sequence>
<dbReference type="AlphaFoldDB" id="A0A4Q9DRC1"/>
<comment type="caution">
    <text evidence="1">The sequence shown here is derived from an EMBL/GenBank/DDBJ whole genome shotgun (WGS) entry which is preliminary data.</text>
</comment>
<organism evidence="1 2">
    <name type="scientific">Paenibacillus thalictri</name>
    <dbReference type="NCBI Taxonomy" id="2527873"/>
    <lineage>
        <taxon>Bacteria</taxon>
        <taxon>Bacillati</taxon>
        <taxon>Bacillota</taxon>
        <taxon>Bacilli</taxon>
        <taxon>Bacillales</taxon>
        <taxon>Paenibacillaceae</taxon>
        <taxon>Paenibacillus</taxon>
    </lineage>
</organism>
<keyword evidence="2" id="KW-1185">Reference proteome</keyword>
<gene>
    <name evidence="1" type="ORF">EYB31_17610</name>
</gene>
<dbReference type="EMBL" id="SIRE01000012">
    <property type="protein sequence ID" value="TBL77299.1"/>
    <property type="molecule type" value="Genomic_DNA"/>
</dbReference>